<dbReference type="EMBL" id="JACCCC010000001">
    <property type="protein sequence ID" value="NYE46630.1"/>
    <property type="molecule type" value="Genomic_DNA"/>
</dbReference>
<reference evidence="2 3" key="1">
    <citation type="submission" date="2020-07" db="EMBL/GenBank/DDBJ databases">
        <title>Sequencing the genomes of 1000 actinobacteria strains.</title>
        <authorList>
            <person name="Klenk H.-P."/>
        </authorList>
    </citation>
    <scope>NUCLEOTIDE SEQUENCE [LARGE SCALE GENOMIC DNA]</scope>
    <source>
        <strain evidence="2 3">CXB654</strain>
    </source>
</reference>
<dbReference type="SUPFAM" id="SSF49785">
    <property type="entry name" value="Galactose-binding domain-like"/>
    <property type="match status" value="1"/>
</dbReference>
<gene>
    <name evidence="2" type="ORF">HDA32_001750</name>
</gene>
<evidence type="ECO:0000259" key="1">
    <source>
        <dbReference type="Pfam" id="PF14683"/>
    </source>
</evidence>
<evidence type="ECO:0000313" key="3">
    <source>
        <dbReference type="Proteomes" id="UP000589036"/>
    </source>
</evidence>
<proteinExistence type="predicted"/>
<keyword evidence="3" id="KW-1185">Reference proteome</keyword>
<evidence type="ECO:0000313" key="2">
    <source>
        <dbReference type="EMBL" id="NYE46630.1"/>
    </source>
</evidence>
<dbReference type="Proteomes" id="UP000589036">
    <property type="component" value="Unassembled WGS sequence"/>
</dbReference>
<dbReference type="RefSeq" id="WP_179642704.1">
    <property type="nucleotide sequence ID" value="NZ_BAAAYY010000033.1"/>
</dbReference>
<comment type="caution">
    <text evidence="2">The sequence shown here is derived from an EMBL/GenBank/DDBJ whole genome shotgun (WGS) entry which is preliminary data.</text>
</comment>
<dbReference type="Pfam" id="PF14683">
    <property type="entry name" value="CBM-like"/>
    <property type="match status" value="1"/>
</dbReference>
<dbReference type="AlphaFoldDB" id="A0A852TXP9"/>
<protein>
    <recommendedName>
        <fullName evidence="1">Rhamnogalacturonan lyase domain-containing protein</fullName>
    </recommendedName>
</protein>
<organism evidence="2 3">
    <name type="scientific">Spinactinospora alkalitolerans</name>
    <dbReference type="NCBI Taxonomy" id="687207"/>
    <lineage>
        <taxon>Bacteria</taxon>
        <taxon>Bacillati</taxon>
        <taxon>Actinomycetota</taxon>
        <taxon>Actinomycetes</taxon>
        <taxon>Streptosporangiales</taxon>
        <taxon>Nocardiopsidaceae</taxon>
        <taxon>Spinactinospora</taxon>
    </lineage>
</organism>
<accession>A0A852TXP9</accession>
<dbReference type="InterPro" id="IPR029411">
    <property type="entry name" value="RG-lyase_III"/>
</dbReference>
<dbReference type="InterPro" id="IPR008979">
    <property type="entry name" value="Galactose-bd-like_sf"/>
</dbReference>
<sequence length="281" mass="30326">MSGRDPRPVTGVRTEGRIGAVDLTWRLTPWEPLVDHYAIHAAESADVEISERTLIGKTVYGRFTHDTLGPRSRTLHYRIVTVDAGGGRSRPSRTAKGVSTASMVVAGTPIAQVGEFDSKSLELALAPDRGQRDYVSRFPDGVDFLHGADDPAQDWCYLHPGPADAWGGRRRHTFRLRFSLEEAPSAPLGLAIWLIDTHASLAGTATIAVNGADIEEVEFRGGATRGSLEGDATVPGTALRPSFVERELPAANFRAGENVIAITKTSGSWHAYDAVGVFRLD</sequence>
<feature type="domain" description="Rhamnogalacturonan lyase" evidence="1">
    <location>
        <begin position="112"/>
        <end position="275"/>
    </location>
</feature>
<name>A0A852TXP9_9ACTN</name>